<dbReference type="AlphaFoldDB" id="A0A0F8Y7E4"/>
<feature type="non-terminal residue" evidence="1">
    <location>
        <position position="1"/>
    </location>
</feature>
<sequence length="231" mass="24541">REARLGKIDLETAIEQIVSTLQISPKQAEELLANIIPIESLRNNLDEAVEITRSAFSQINTERIAGLAEGAGAVDLFGGITETSDEITTELAKMFGLAEDDIMSLSGTFDTLTLSAGLSKDQISEIQKAIDALTDKTVTITIVQEGDVGRGTGAAHGYHQVIPPGYPNDSYFLPLNVQSGEVVTVTPQGRTPPVGTGKAGEININAPVYINSEANQSLEDMVSAAIPQYNI</sequence>
<reference evidence="1" key="1">
    <citation type="journal article" date="2015" name="Nature">
        <title>Complex archaea that bridge the gap between prokaryotes and eukaryotes.</title>
        <authorList>
            <person name="Spang A."/>
            <person name="Saw J.H."/>
            <person name="Jorgensen S.L."/>
            <person name="Zaremba-Niedzwiedzka K."/>
            <person name="Martijn J."/>
            <person name="Lind A.E."/>
            <person name="van Eijk R."/>
            <person name="Schleper C."/>
            <person name="Guy L."/>
            <person name="Ettema T.J."/>
        </authorList>
    </citation>
    <scope>NUCLEOTIDE SEQUENCE</scope>
</reference>
<accession>A0A0F8Y7E4</accession>
<comment type="caution">
    <text evidence="1">The sequence shown here is derived from an EMBL/GenBank/DDBJ whole genome shotgun (WGS) entry which is preliminary data.</text>
</comment>
<name>A0A0F8Y7E4_9ZZZZ</name>
<proteinExistence type="predicted"/>
<gene>
    <name evidence="1" type="ORF">LCGC14_2932900</name>
</gene>
<evidence type="ECO:0000313" key="1">
    <source>
        <dbReference type="EMBL" id="KKK69550.1"/>
    </source>
</evidence>
<dbReference type="EMBL" id="LAZR01058593">
    <property type="protein sequence ID" value="KKK69550.1"/>
    <property type="molecule type" value="Genomic_DNA"/>
</dbReference>
<organism evidence="1">
    <name type="scientific">marine sediment metagenome</name>
    <dbReference type="NCBI Taxonomy" id="412755"/>
    <lineage>
        <taxon>unclassified sequences</taxon>
        <taxon>metagenomes</taxon>
        <taxon>ecological metagenomes</taxon>
    </lineage>
</organism>
<protein>
    <submittedName>
        <fullName evidence="1">Uncharacterized protein</fullName>
    </submittedName>
</protein>